<sequence>MSIVAILSRARSLGIRLSVAGDVVKMKGPPDAIAAIKPEIAARKPEIMAYLLAGTDGCQQIPADCIGALRSSDGGLYLPWMPVLGPEQLQLMQRELFDVVDELARLERWPDDDYDIIIGAIERQPPSTLRPDLAHFRERLRVARLEAEARQTANRRAWKFDR</sequence>
<dbReference type="Proteomes" id="UP000277921">
    <property type="component" value="Unassembled WGS sequence"/>
</dbReference>
<organism evidence="2 3">
    <name type="scientific">Burkholderia contaminans</name>
    <dbReference type="NCBI Taxonomy" id="488447"/>
    <lineage>
        <taxon>Bacteria</taxon>
        <taxon>Pseudomonadati</taxon>
        <taxon>Pseudomonadota</taxon>
        <taxon>Betaproteobacteria</taxon>
        <taxon>Burkholderiales</taxon>
        <taxon>Burkholderiaceae</taxon>
        <taxon>Burkholderia</taxon>
        <taxon>Burkholderia cepacia complex</taxon>
    </lineage>
</organism>
<dbReference type="Gene3D" id="1.10.10.1830">
    <property type="entry name" value="Non-ribosomal peptide synthase, adenylation domain"/>
    <property type="match status" value="1"/>
</dbReference>
<comment type="caution">
    <text evidence="2">The sequence shown here is derived from an EMBL/GenBank/DDBJ whole genome shotgun (WGS) entry which is preliminary data.</text>
</comment>
<accession>A0A3N8PK81</accession>
<dbReference type="InterPro" id="IPR044894">
    <property type="entry name" value="TubC_N_sf"/>
</dbReference>
<dbReference type="InterPro" id="IPR041464">
    <property type="entry name" value="TubC_N"/>
</dbReference>
<gene>
    <name evidence="2" type="ORF">DF051_23125</name>
</gene>
<dbReference type="RefSeq" id="WP_124581862.1">
    <property type="nucleotide sequence ID" value="NZ_QTQV01000014.1"/>
</dbReference>
<name>A0A3N8PK81_9BURK</name>
<proteinExistence type="predicted"/>
<feature type="domain" description="TubC N-terminal docking" evidence="1">
    <location>
        <begin position="3"/>
        <end position="51"/>
    </location>
</feature>
<dbReference type="EMBL" id="QTQV01000014">
    <property type="protein sequence ID" value="RQT12124.1"/>
    <property type="molecule type" value="Genomic_DNA"/>
</dbReference>
<protein>
    <recommendedName>
        <fullName evidence="1">TubC N-terminal docking domain-containing protein</fullName>
    </recommendedName>
</protein>
<dbReference type="Pfam" id="PF18563">
    <property type="entry name" value="TubC_N"/>
    <property type="match status" value="1"/>
</dbReference>
<evidence type="ECO:0000259" key="1">
    <source>
        <dbReference type="Pfam" id="PF18563"/>
    </source>
</evidence>
<reference evidence="2 3" key="1">
    <citation type="submission" date="2018-08" db="EMBL/GenBank/DDBJ databases">
        <title>Comparative analysis of Burkholderia isolates from Puerto Rico.</title>
        <authorList>
            <person name="Hall C."/>
            <person name="Sahl J."/>
            <person name="Wagner D."/>
        </authorList>
    </citation>
    <scope>NUCLEOTIDE SEQUENCE [LARGE SCALE GENOMIC DNA]</scope>
    <source>
        <strain evidence="2 3">Bp9025</strain>
    </source>
</reference>
<evidence type="ECO:0000313" key="3">
    <source>
        <dbReference type="Proteomes" id="UP000277921"/>
    </source>
</evidence>
<evidence type="ECO:0000313" key="2">
    <source>
        <dbReference type="EMBL" id="RQT12124.1"/>
    </source>
</evidence>
<dbReference type="AlphaFoldDB" id="A0A3N8PK81"/>